<dbReference type="Proteomes" id="UP000215559">
    <property type="component" value="Unassembled WGS sequence"/>
</dbReference>
<sequence length="109" mass="12306">MDMKEFLVMEDQQVLDLVQKRFGIKINGLEDTKNLSTAWKIVEKLKKAGWTIDIRVNAELKTVDGYRFEMGSPRTIFAQHGYRPNFGSITEGICRTGLIALGIMAGEIV</sequence>
<organism evidence="1 2">
    <name type="scientific">candidate division WOR-3 bacterium JGI_Cruoil_03_51_56</name>
    <dbReference type="NCBI Taxonomy" id="1973747"/>
    <lineage>
        <taxon>Bacteria</taxon>
        <taxon>Bacteria division WOR-3</taxon>
    </lineage>
</organism>
<dbReference type="EMBL" id="NOZP01000117">
    <property type="protein sequence ID" value="OYD15184.1"/>
    <property type="molecule type" value="Genomic_DNA"/>
</dbReference>
<accession>A0A235BSG6</accession>
<name>A0A235BSG6_UNCW3</name>
<gene>
    <name evidence="1" type="ORF">CH330_06375</name>
</gene>
<proteinExistence type="predicted"/>
<protein>
    <submittedName>
        <fullName evidence="1">Uncharacterized protein</fullName>
    </submittedName>
</protein>
<reference evidence="1 2" key="1">
    <citation type="submission" date="2017-07" db="EMBL/GenBank/DDBJ databases">
        <title>Recovery of genomes from metagenomes via a dereplication, aggregation, and scoring strategy.</title>
        <authorList>
            <person name="Sieber C.M."/>
            <person name="Probst A.J."/>
            <person name="Sharrar A."/>
            <person name="Thomas B.C."/>
            <person name="Hess M."/>
            <person name="Tringe S.G."/>
            <person name="Banfield J.F."/>
        </authorList>
    </citation>
    <scope>NUCLEOTIDE SEQUENCE [LARGE SCALE GENOMIC DNA]</scope>
    <source>
        <strain evidence="1">JGI_Cruoil_03_51_56</strain>
    </source>
</reference>
<dbReference type="AlphaFoldDB" id="A0A235BSG6"/>
<evidence type="ECO:0000313" key="1">
    <source>
        <dbReference type="EMBL" id="OYD15184.1"/>
    </source>
</evidence>
<comment type="caution">
    <text evidence="1">The sequence shown here is derived from an EMBL/GenBank/DDBJ whole genome shotgun (WGS) entry which is preliminary data.</text>
</comment>
<evidence type="ECO:0000313" key="2">
    <source>
        <dbReference type="Proteomes" id="UP000215559"/>
    </source>
</evidence>